<dbReference type="Gene3D" id="3.30.2350.10">
    <property type="entry name" value="Pseudouridine synthase"/>
    <property type="match status" value="1"/>
</dbReference>
<dbReference type="GO" id="GO:0003723">
    <property type="term" value="F:RNA binding"/>
    <property type="evidence" value="ECO:0007669"/>
    <property type="project" value="InterPro"/>
</dbReference>
<protein>
    <recommendedName>
        <fullName evidence="3">RNA pseudouridylate synthase</fullName>
    </recommendedName>
    <alternativeName>
        <fullName evidence="4">RNA-uridine isomerase</fullName>
    </alternativeName>
</protein>
<evidence type="ECO:0000256" key="3">
    <source>
        <dbReference type="ARBA" id="ARBA00031870"/>
    </source>
</evidence>
<evidence type="ECO:0000313" key="7">
    <source>
        <dbReference type="Proteomes" id="UP000823886"/>
    </source>
</evidence>
<dbReference type="EMBL" id="DWVZ01000014">
    <property type="protein sequence ID" value="HJC62268.1"/>
    <property type="molecule type" value="Genomic_DNA"/>
</dbReference>
<sequence>MRRRTTRIEEQIIYEDQEILVCRKLPGIPVQSSHVGTVDLESAVKTYLASRGEAAYAGVIHRLDQPVQGIIVFAKNQRAAGELSRQMSQGEMEKLYLAAVDGIPCQEQDRLEDELEKIPGSNLSKVTEKKTAFSKKAILEYKVLKTQEGTALLEIRLYTGRHHQIRVQLAHRGMPICGDSKYNPKCRENNGQWQELALCAYKLSFQHPVLKKKMEFTAMPVGNFPMV</sequence>
<evidence type="ECO:0000256" key="1">
    <source>
        <dbReference type="ARBA" id="ARBA00000073"/>
    </source>
</evidence>
<proteinExistence type="inferred from homology"/>
<gene>
    <name evidence="6" type="ORF">H9753_01435</name>
</gene>
<evidence type="ECO:0000256" key="2">
    <source>
        <dbReference type="ARBA" id="ARBA00010876"/>
    </source>
</evidence>
<dbReference type="AlphaFoldDB" id="A0A9D2PJK1"/>
<feature type="domain" description="Pseudouridine synthase RsuA/RluA-like" evidence="5">
    <location>
        <begin position="19"/>
        <end position="171"/>
    </location>
</feature>
<dbReference type="InterPro" id="IPR006145">
    <property type="entry name" value="PsdUridine_synth_RsuA/RluA"/>
</dbReference>
<dbReference type="Pfam" id="PF00849">
    <property type="entry name" value="PseudoU_synth_2"/>
    <property type="match status" value="1"/>
</dbReference>
<dbReference type="SUPFAM" id="SSF55120">
    <property type="entry name" value="Pseudouridine synthase"/>
    <property type="match status" value="1"/>
</dbReference>
<accession>A0A9D2PJK1</accession>
<dbReference type="GO" id="GO:0000455">
    <property type="term" value="P:enzyme-directed rRNA pseudouridine synthesis"/>
    <property type="evidence" value="ECO:0007669"/>
    <property type="project" value="TreeGrafter"/>
</dbReference>
<comment type="similarity">
    <text evidence="2">Belongs to the pseudouridine synthase RluA family.</text>
</comment>
<evidence type="ECO:0000259" key="5">
    <source>
        <dbReference type="Pfam" id="PF00849"/>
    </source>
</evidence>
<evidence type="ECO:0000313" key="6">
    <source>
        <dbReference type="EMBL" id="HJC62268.1"/>
    </source>
</evidence>
<dbReference type="PANTHER" id="PTHR21600:SF87">
    <property type="entry name" value="RNA PSEUDOURIDYLATE SYNTHASE DOMAIN-CONTAINING PROTEIN 1"/>
    <property type="match status" value="1"/>
</dbReference>
<comment type="catalytic activity">
    <reaction evidence="1">
        <text>a uridine in RNA = a pseudouridine in RNA</text>
        <dbReference type="Rhea" id="RHEA:48348"/>
        <dbReference type="Rhea" id="RHEA-COMP:12068"/>
        <dbReference type="Rhea" id="RHEA-COMP:12069"/>
        <dbReference type="ChEBI" id="CHEBI:65314"/>
        <dbReference type="ChEBI" id="CHEBI:65315"/>
    </reaction>
</comment>
<dbReference type="PANTHER" id="PTHR21600">
    <property type="entry name" value="MITOCHONDRIAL RNA PSEUDOURIDINE SYNTHASE"/>
    <property type="match status" value="1"/>
</dbReference>
<dbReference type="GO" id="GO:0140098">
    <property type="term" value="F:catalytic activity, acting on RNA"/>
    <property type="evidence" value="ECO:0007669"/>
    <property type="project" value="UniProtKB-ARBA"/>
</dbReference>
<reference evidence="6" key="1">
    <citation type="journal article" date="2021" name="PeerJ">
        <title>Extensive microbial diversity within the chicken gut microbiome revealed by metagenomics and culture.</title>
        <authorList>
            <person name="Gilroy R."/>
            <person name="Ravi A."/>
            <person name="Getino M."/>
            <person name="Pursley I."/>
            <person name="Horton D.L."/>
            <person name="Alikhan N.F."/>
            <person name="Baker D."/>
            <person name="Gharbi K."/>
            <person name="Hall N."/>
            <person name="Watson M."/>
            <person name="Adriaenssens E.M."/>
            <person name="Foster-Nyarko E."/>
            <person name="Jarju S."/>
            <person name="Secka A."/>
            <person name="Antonio M."/>
            <person name="Oren A."/>
            <person name="Chaudhuri R.R."/>
            <person name="La Ragione R."/>
            <person name="Hildebrand F."/>
            <person name="Pallen M.J."/>
        </authorList>
    </citation>
    <scope>NUCLEOTIDE SEQUENCE</scope>
    <source>
        <strain evidence="6">ChiBcec2-3848</strain>
    </source>
</reference>
<organism evidence="6 7">
    <name type="scientific">Candidatus Blautia merdavium</name>
    <dbReference type="NCBI Taxonomy" id="2838494"/>
    <lineage>
        <taxon>Bacteria</taxon>
        <taxon>Bacillati</taxon>
        <taxon>Bacillota</taxon>
        <taxon>Clostridia</taxon>
        <taxon>Lachnospirales</taxon>
        <taxon>Lachnospiraceae</taxon>
        <taxon>Blautia</taxon>
    </lineage>
</organism>
<name>A0A9D2PJK1_9FIRM</name>
<dbReference type="InterPro" id="IPR050188">
    <property type="entry name" value="RluA_PseudoU_synthase"/>
</dbReference>
<reference evidence="6" key="2">
    <citation type="submission" date="2021-04" db="EMBL/GenBank/DDBJ databases">
        <authorList>
            <person name="Gilroy R."/>
        </authorList>
    </citation>
    <scope>NUCLEOTIDE SEQUENCE</scope>
    <source>
        <strain evidence="6">ChiBcec2-3848</strain>
    </source>
</reference>
<dbReference type="CDD" id="cd02869">
    <property type="entry name" value="PseudoU_synth_RluA_like"/>
    <property type="match status" value="1"/>
</dbReference>
<dbReference type="Proteomes" id="UP000823886">
    <property type="component" value="Unassembled WGS sequence"/>
</dbReference>
<dbReference type="InterPro" id="IPR020103">
    <property type="entry name" value="PsdUridine_synth_cat_dom_sf"/>
</dbReference>
<comment type="caution">
    <text evidence="6">The sequence shown here is derived from an EMBL/GenBank/DDBJ whole genome shotgun (WGS) entry which is preliminary data.</text>
</comment>
<evidence type="ECO:0000256" key="4">
    <source>
        <dbReference type="ARBA" id="ARBA00033164"/>
    </source>
</evidence>
<dbReference type="GO" id="GO:0009982">
    <property type="term" value="F:pseudouridine synthase activity"/>
    <property type="evidence" value="ECO:0007669"/>
    <property type="project" value="InterPro"/>
</dbReference>